<dbReference type="OrthoDB" id="6402824at2"/>
<dbReference type="Gene3D" id="1.20.1270.340">
    <property type="match status" value="1"/>
</dbReference>
<sequence length="178" mass="20878">MSRLSSFEQHLNDLDLQAKKLDAQRGEHHKPLFDEQLFHGGSTLLSPCIDEARATFEALNKENLTKTRASFLAEHMVAQIAAITRELSTVSIRSNEIKHSSYYRKPINQLYQELSQHNEWERRLKLQVHNKQAEMEQAPAYLQRQIQNVLMTAEQRLARCQQAKVSLENRIHYRERNQ</sequence>
<protein>
    <submittedName>
        <fullName evidence="1">Putative Primosomal replication priB and priC</fullName>
    </submittedName>
</protein>
<evidence type="ECO:0000313" key="1">
    <source>
        <dbReference type="EMBL" id="SON49058.1"/>
    </source>
</evidence>
<dbReference type="RefSeq" id="WP_102521789.1">
    <property type="nucleotide sequence ID" value="NZ_LT960611.1"/>
</dbReference>
<dbReference type="InterPro" id="IPR038338">
    <property type="entry name" value="PriC_sf"/>
</dbReference>
<organism evidence="1 2">
    <name type="scientific">Vibrio tapetis subsp. tapetis</name>
    <dbReference type="NCBI Taxonomy" id="1671868"/>
    <lineage>
        <taxon>Bacteria</taxon>
        <taxon>Pseudomonadati</taxon>
        <taxon>Pseudomonadota</taxon>
        <taxon>Gammaproteobacteria</taxon>
        <taxon>Vibrionales</taxon>
        <taxon>Vibrionaceae</taxon>
        <taxon>Vibrio</taxon>
    </lineage>
</organism>
<dbReference type="InterPro" id="IPR010890">
    <property type="entry name" value="PriC"/>
</dbReference>
<keyword evidence="2" id="KW-1185">Reference proteome</keyword>
<dbReference type="EMBL" id="LT960611">
    <property type="protein sequence ID" value="SON49058.1"/>
    <property type="molecule type" value="Genomic_DNA"/>
</dbReference>
<proteinExistence type="predicted"/>
<gene>
    <name evidence="1" type="ORF">VTAP4600_A1079</name>
</gene>
<dbReference type="Pfam" id="PF07445">
    <property type="entry name" value="PriC"/>
    <property type="match status" value="1"/>
</dbReference>
<accession>A0A2N8ZAY3</accession>
<reference evidence="1 2" key="1">
    <citation type="submission" date="2017-10" db="EMBL/GenBank/DDBJ databases">
        <authorList>
            <person name="Banno H."/>
            <person name="Chua N.-H."/>
        </authorList>
    </citation>
    <scope>NUCLEOTIDE SEQUENCE [LARGE SCALE GENOMIC DNA]</scope>
    <source>
        <strain evidence="1">Vibrio tapetis CECT4600</strain>
    </source>
</reference>
<dbReference type="KEGG" id="vta:A1079"/>
<dbReference type="Proteomes" id="UP000235828">
    <property type="component" value="Chromosome A"/>
</dbReference>
<evidence type="ECO:0000313" key="2">
    <source>
        <dbReference type="Proteomes" id="UP000235828"/>
    </source>
</evidence>
<dbReference type="AlphaFoldDB" id="A0A2N8ZAY3"/>
<name>A0A2N8ZAY3_9VIBR</name>